<proteinExistence type="predicted"/>
<name>A0ABS1CLS8_9GAMM</name>
<keyword evidence="2" id="KW-1185">Reference proteome</keyword>
<gene>
    <name evidence="1" type="ORF">CKO31_19145</name>
</gene>
<evidence type="ECO:0000313" key="2">
    <source>
        <dbReference type="Proteomes" id="UP000748752"/>
    </source>
</evidence>
<dbReference type="RefSeq" id="WP_200240646.1">
    <property type="nucleotide sequence ID" value="NZ_NRRV01000059.1"/>
</dbReference>
<comment type="caution">
    <text evidence="1">The sequence shown here is derived from an EMBL/GenBank/DDBJ whole genome shotgun (WGS) entry which is preliminary data.</text>
</comment>
<organism evidence="1 2">
    <name type="scientific">Thiohalocapsa halophila</name>
    <dbReference type="NCBI Taxonomy" id="69359"/>
    <lineage>
        <taxon>Bacteria</taxon>
        <taxon>Pseudomonadati</taxon>
        <taxon>Pseudomonadota</taxon>
        <taxon>Gammaproteobacteria</taxon>
        <taxon>Chromatiales</taxon>
        <taxon>Chromatiaceae</taxon>
        <taxon>Thiohalocapsa</taxon>
    </lineage>
</organism>
<sequence>MTAADLTLTRSVAAWNSPAFRPTLVDELQALGPHHPVLRPLLQAALAQTSAVAEAPIRVQVLSTREAAGRIQVHLGVFYAGVIAGCSCADDPSPLDSITEHCECMLDIDPATGRARAALCDR</sequence>
<dbReference type="Proteomes" id="UP000748752">
    <property type="component" value="Unassembled WGS sequence"/>
</dbReference>
<dbReference type="EMBL" id="NRRV01000059">
    <property type="protein sequence ID" value="MBK1632825.1"/>
    <property type="molecule type" value="Genomic_DNA"/>
</dbReference>
<reference evidence="1 2" key="1">
    <citation type="journal article" date="2020" name="Microorganisms">
        <title>Osmotic Adaptation and Compatible Solute Biosynthesis of Phototrophic Bacteria as Revealed from Genome Analyses.</title>
        <authorList>
            <person name="Imhoff J.F."/>
            <person name="Rahn T."/>
            <person name="Kunzel S."/>
            <person name="Keller A."/>
            <person name="Neulinger S.C."/>
        </authorList>
    </citation>
    <scope>NUCLEOTIDE SEQUENCE [LARGE SCALE GENOMIC DNA]</scope>
    <source>
        <strain evidence="1 2">DSM 6210</strain>
    </source>
</reference>
<accession>A0ABS1CLS8</accession>
<protein>
    <submittedName>
        <fullName evidence="1">Uncharacterized protein</fullName>
    </submittedName>
</protein>
<evidence type="ECO:0000313" key="1">
    <source>
        <dbReference type="EMBL" id="MBK1632825.1"/>
    </source>
</evidence>